<dbReference type="AlphaFoldDB" id="A0AAD7XL37"/>
<evidence type="ECO:0000259" key="8">
    <source>
        <dbReference type="Pfam" id="PF01764"/>
    </source>
</evidence>
<sequence>MLLLLIVGSSGLMMAPRAFVRGTPRFGEERSGREMSWDEAMDLMSWAQISYSASFVREAFYEKITLIEAIGGRIDPSQTGEEDRVWKKIEELEKRWKSESKYDVDRDPLPFWRFFLKKLRTEASPKEEKKKVPDAATRRAVFDALAHLTSRYPDVRIAHRFRKPFAFVCVSEAAKLVTVVFRGTVRTVDWIYDSQFKLVKLKDVCNLAVPEDTYVHDGFADELLERENRQIWDEELEDEEKITLYEAIVAALADFPGYRVMTTGHSLGGALATLFAYLATRDDRVDGRLASLAAASPRVGCANFKRTAEETKDLTLVRICNAGDIVTALPLSARTSLANASGISFFRRPLRYEHVTQTKTLFLTDGAVLRDNLIKWIQLPIAVFVGKDNDEALKKKTTSAAVRGANNDDRALTRLDPWSMDYQGPTWLQHAFHFSVFVAYQPSAHGCVKYFRYLADATPDELKPNLLA</sequence>
<evidence type="ECO:0000256" key="5">
    <source>
        <dbReference type="ARBA" id="ARBA00022946"/>
    </source>
</evidence>
<dbReference type="SUPFAM" id="SSF53474">
    <property type="entry name" value="alpha/beta-Hydrolases"/>
    <property type="match status" value="1"/>
</dbReference>
<dbReference type="InterPro" id="IPR002921">
    <property type="entry name" value="Fungal_lipase-type"/>
</dbReference>
<organism evidence="9 10">
    <name type="scientific">Chrysophaeum taylorii</name>
    <dbReference type="NCBI Taxonomy" id="2483200"/>
    <lineage>
        <taxon>Eukaryota</taxon>
        <taxon>Sar</taxon>
        <taxon>Stramenopiles</taxon>
        <taxon>Ochrophyta</taxon>
        <taxon>Pelagophyceae</taxon>
        <taxon>Pelagomonadales</taxon>
        <taxon>Pelagomonadaceae</taxon>
        <taxon>Chrysophaeum</taxon>
    </lineage>
</organism>
<dbReference type="PANTHER" id="PTHR31403:SF7">
    <property type="entry name" value="PHOSPHOLIPASE A1-IGAMMA3, CHLOROPLASTIC"/>
    <property type="match status" value="1"/>
</dbReference>
<accession>A0AAD7XL37</accession>
<dbReference type="GO" id="GO:0009507">
    <property type="term" value="C:chloroplast"/>
    <property type="evidence" value="ECO:0007669"/>
    <property type="project" value="UniProtKB-SubCell"/>
</dbReference>
<proteinExistence type="predicted"/>
<keyword evidence="2" id="KW-0150">Chloroplast</keyword>
<dbReference type="PANTHER" id="PTHR31403">
    <property type="entry name" value="PHOSPHOLIPASE A1-IBETA2, CHLOROPLASTIC"/>
    <property type="match status" value="1"/>
</dbReference>
<keyword evidence="3" id="KW-0934">Plastid</keyword>
<evidence type="ECO:0000256" key="2">
    <source>
        <dbReference type="ARBA" id="ARBA00022528"/>
    </source>
</evidence>
<evidence type="ECO:0000256" key="1">
    <source>
        <dbReference type="ARBA" id="ARBA00004229"/>
    </source>
</evidence>
<evidence type="ECO:0000256" key="7">
    <source>
        <dbReference type="ARBA" id="ARBA00023098"/>
    </source>
</evidence>
<dbReference type="GO" id="GO:0016042">
    <property type="term" value="P:lipid catabolic process"/>
    <property type="evidence" value="ECO:0007669"/>
    <property type="project" value="UniProtKB-KW"/>
</dbReference>
<dbReference type="CDD" id="cd00519">
    <property type="entry name" value="Lipase_3"/>
    <property type="match status" value="1"/>
</dbReference>
<name>A0AAD7XL37_9STRA</name>
<keyword evidence="5" id="KW-0809">Transit peptide</keyword>
<dbReference type="EMBL" id="JAQMWT010000531">
    <property type="protein sequence ID" value="KAJ8600030.1"/>
    <property type="molecule type" value="Genomic_DNA"/>
</dbReference>
<dbReference type="Proteomes" id="UP001230188">
    <property type="component" value="Unassembled WGS sequence"/>
</dbReference>
<keyword evidence="7" id="KW-0443">Lipid metabolism</keyword>
<reference evidence="9" key="1">
    <citation type="submission" date="2023-01" db="EMBL/GenBank/DDBJ databases">
        <title>Metagenome sequencing of chrysophaentin producing Chrysophaeum taylorii.</title>
        <authorList>
            <person name="Davison J."/>
            <person name="Bewley C."/>
        </authorList>
    </citation>
    <scope>NUCLEOTIDE SEQUENCE</scope>
    <source>
        <strain evidence="9">NIES-1699</strain>
    </source>
</reference>
<evidence type="ECO:0000256" key="6">
    <source>
        <dbReference type="ARBA" id="ARBA00022963"/>
    </source>
</evidence>
<protein>
    <recommendedName>
        <fullName evidence="8">Fungal lipase-type domain-containing protein</fullName>
    </recommendedName>
</protein>
<feature type="domain" description="Fungal lipase-type" evidence="8">
    <location>
        <begin position="179"/>
        <end position="331"/>
    </location>
</feature>
<dbReference type="Pfam" id="PF01764">
    <property type="entry name" value="Lipase_3"/>
    <property type="match status" value="1"/>
</dbReference>
<evidence type="ECO:0000313" key="9">
    <source>
        <dbReference type="EMBL" id="KAJ8600030.1"/>
    </source>
</evidence>
<evidence type="ECO:0000256" key="4">
    <source>
        <dbReference type="ARBA" id="ARBA00022801"/>
    </source>
</evidence>
<dbReference type="Gene3D" id="3.40.50.1820">
    <property type="entry name" value="alpha/beta hydrolase"/>
    <property type="match status" value="1"/>
</dbReference>
<keyword evidence="10" id="KW-1185">Reference proteome</keyword>
<comment type="subcellular location">
    <subcellularLocation>
        <location evidence="1">Plastid</location>
        <location evidence="1">Chloroplast</location>
    </subcellularLocation>
</comment>
<keyword evidence="4" id="KW-0378">Hydrolase</keyword>
<keyword evidence="6" id="KW-0442">Lipid degradation</keyword>
<gene>
    <name evidence="9" type="ORF">CTAYLR_001889</name>
</gene>
<comment type="caution">
    <text evidence="9">The sequence shown here is derived from an EMBL/GenBank/DDBJ whole genome shotgun (WGS) entry which is preliminary data.</text>
</comment>
<dbReference type="InterPro" id="IPR029058">
    <property type="entry name" value="AB_hydrolase_fold"/>
</dbReference>
<evidence type="ECO:0000256" key="3">
    <source>
        <dbReference type="ARBA" id="ARBA00022640"/>
    </source>
</evidence>
<dbReference type="GO" id="GO:0004620">
    <property type="term" value="F:phospholipase activity"/>
    <property type="evidence" value="ECO:0007669"/>
    <property type="project" value="UniProtKB-ARBA"/>
</dbReference>
<evidence type="ECO:0000313" key="10">
    <source>
        <dbReference type="Proteomes" id="UP001230188"/>
    </source>
</evidence>